<dbReference type="Pfam" id="PF09996">
    <property type="entry name" value="DUF2237"/>
    <property type="match status" value="1"/>
</dbReference>
<dbReference type="EMBL" id="AMCW01000145">
    <property type="protein sequence ID" value="EKJ99430.1"/>
    <property type="molecule type" value="Genomic_DNA"/>
</dbReference>
<accession>K5E101</accession>
<gene>
    <name evidence="1" type="ORF">RBSH_05185</name>
</gene>
<dbReference type="RefSeq" id="WP_007334576.1">
    <property type="nucleotide sequence ID" value="NZ_AMCW01000145.1"/>
</dbReference>
<name>K5E101_RHOBT</name>
<evidence type="ECO:0000313" key="2">
    <source>
        <dbReference type="Proteomes" id="UP000007993"/>
    </source>
</evidence>
<protein>
    <submittedName>
        <fullName evidence="1">Uncharacterized protein</fullName>
    </submittedName>
</protein>
<comment type="caution">
    <text evidence="1">The sequence shown here is derived from an EMBL/GenBank/DDBJ whole genome shotgun (WGS) entry which is preliminary data.</text>
</comment>
<dbReference type="PATRIC" id="fig|993517.3.peg.5614"/>
<evidence type="ECO:0000313" key="1">
    <source>
        <dbReference type="EMBL" id="EKJ99430.1"/>
    </source>
</evidence>
<dbReference type="InterPro" id="IPR018714">
    <property type="entry name" value="DUF2237"/>
</dbReference>
<proteinExistence type="predicted"/>
<reference evidence="1 2" key="1">
    <citation type="journal article" date="2013" name="Mar. Genomics">
        <title>Expression of sulfatases in Rhodopirellula baltica and the diversity of sulfatases in the genus Rhodopirellula.</title>
        <authorList>
            <person name="Wegner C.E."/>
            <person name="Richter-Heitmann T."/>
            <person name="Klindworth A."/>
            <person name="Klockow C."/>
            <person name="Richter M."/>
            <person name="Achstetter T."/>
            <person name="Glockner F.O."/>
            <person name="Harder J."/>
        </authorList>
    </citation>
    <scope>NUCLEOTIDE SEQUENCE [LARGE SCALE GENOMIC DNA]</scope>
    <source>
        <strain evidence="1 2">SH28</strain>
    </source>
</reference>
<dbReference type="AlphaFoldDB" id="K5E101"/>
<sequence>MPTPKRSNAKNVLGSDLAVCSTEPMTGFYRDGCCNTGGQDVGLHVVCAEMTADFLEFSRARGNDLSTPMPMYEFPGLKPGDRWCLCAARWKEAYDAGMAPKVHLEATHISALEFASLEELQEFATESN</sequence>
<dbReference type="Gene3D" id="3.30.56.110">
    <property type="entry name" value="Protein of unknown function DUF2237"/>
    <property type="match status" value="1"/>
</dbReference>
<dbReference type="PANTHER" id="PTHR37466">
    <property type="entry name" value="SLR1628 PROTEIN"/>
    <property type="match status" value="1"/>
</dbReference>
<dbReference type="Proteomes" id="UP000007993">
    <property type="component" value="Unassembled WGS sequence"/>
</dbReference>
<dbReference type="PANTHER" id="PTHR37466:SF1">
    <property type="entry name" value="SLR1628 PROTEIN"/>
    <property type="match status" value="1"/>
</dbReference>
<organism evidence="1 2">
    <name type="scientific">Rhodopirellula baltica SH28</name>
    <dbReference type="NCBI Taxonomy" id="993517"/>
    <lineage>
        <taxon>Bacteria</taxon>
        <taxon>Pseudomonadati</taxon>
        <taxon>Planctomycetota</taxon>
        <taxon>Planctomycetia</taxon>
        <taxon>Pirellulales</taxon>
        <taxon>Pirellulaceae</taxon>
        <taxon>Rhodopirellula</taxon>
    </lineage>
</organism>